<sequence length="314" mass="33358">MWGRKPKASDPDLVTLTAGDGAEPASASNRETPKPGSPDETGTTASNTGLGTLSDSIRPQHALTEARETPTPGSIVETVALTKIYGCRESEVRALDGVDLTVARGEFVAVMGPSGCGKSTLLNLLGGLDTPTSGRVEIDGADITTLTDDALTELRRRRIGFVFQSFNLIPVLDAVENAALPLTLDGDPYADARAVDWLTKVGLADRLRNRPDQLSGGQQQRVAVARALSTDPALVLADEPTGNLDSRSATEIAELLAQVASEWHRSVLMVTHDPRIASYAQRLVLMRDGVIVDDLSLDGSREAPIRAMERAGLL</sequence>
<dbReference type="PANTHER" id="PTHR24220">
    <property type="entry name" value="IMPORT ATP-BINDING PROTEIN"/>
    <property type="match status" value="1"/>
</dbReference>
<dbReference type="SMART" id="SM00382">
    <property type="entry name" value="AAA"/>
    <property type="match status" value="1"/>
</dbReference>
<accession>A0A4Q9KNX8</accession>
<dbReference type="GO" id="GO:0022857">
    <property type="term" value="F:transmembrane transporter activity"/>
    <property type="evidence" value="ECO:0007669"/>
    <property type="project" value="UniProtKB-ARBA"/>
</dbReference>
<dbReference type="EMBL" id="SDMR01000001">
    <property type="protein sequence ID" value="TBT96282.1"/>
    <property type="molecule type" value="Genomic_DNA"/>
</dbReference>
<dbReference type="RefSeq" id="WP_131170694.1">
    <property type="nucleotide sequence ID" value="NZ_FXTL01000001.1"/>
</dbReference>
<evidence type="ECO:0000256" key="2">
    <source>
        <dbReference type="ARBA" id="ARBA00022741"/>
    </source>
</evidence>
<dbReference type="FunFam" id="3.40.50.300:FF:000032">
    <property type="entry name" value="Export ABC transporter ATP-binding protein"/>
    <property type="match status" value="1"/>
</dbReference>
<evidence type="ECO:0000259" key="5">
    <source>
        <dbReference type="PROSITE" id="PS50893"/>
    </source>
</evidence>
<dbReference type="Pfam" id="PF00005">
    <property type="entry name" value="ABC_tran"/>
    <property type="match status" value="1"/>
</dbReference>
<dbReference type="OrthoDB" id="3176024at2"/>
<dbReference type="PROSITE" id="PS50893">
    <property type="entry name" value="ABC_TRANSPORTER_2"/>
    <property type="match status" value="1"/>
</dbReference>
<gene>
    <name evidence="6" type="ORF">ET996_01035</name>
</gene>
<evidence type="ECO:0000256" key="1">
    <source>
        <dbReference type="ARBA" id="ARBA00022448"/>
    </source>
</evidence>
<dbReference type="InterPro" id="IPR003439">
    <property type="entry name" value="ABC_transporter-like_ATP-bd"/>
</dbReference>
<keyword evidence="1" id="KW-0813">Transport</keyword>
<keyword evidence="2" id="KW-0547">Nucleotide-binding</keyword>
<evidence type="ECO:0000256" key="3">
    <source>
        <dbReference type="ARBA" id="ARBA00022840"/>
    </source>
</evidence>
<dbReference type="AlphaFoldDB" id="A0A4Q9KNX8"/>
<dbReference type="GO" id="GO:0005886">
    <property type="term" value="C:plasma membrane"/>
    <property type="evidence" value="ECO:0007669"/>
    <property type="project" value="TreeGrafter"/>
</dbReference>
<comment type="caution">
    <text evidence="6">The sequence shown here is derived from an EMBL/GenBank/DDBJ whole genome shotgun (WGS) entry which is preliminary data.</text>
</comment>
<dbReference type="InterPro" id="IPR017911">
    <property type="entry name" value="MacB-like_ATP-bd"/>
</dbReference>
<dbReference type="GO" id="GO:0098796">
    <property type="term" value="C:membrane protein complex"/>
    <property type="evidence" value="ECO:0007669"/>
    <property type="project" value="UniProtKB-ARBA"/>
</dbReference>
<dbReference type="Gene3D" id="3.40.50.300">
    <property type="entry name" value="P-loop containing nucleotide triphosphate hydrolases"/>
    <property type="match status" value="1"/>
</dbReference>
<feature type="domain" description="ABC transporter" evidence="5">
    <location>
        <begin position="76"/>
        <end position="313"/>
    </location>
</feature>
<dbReference type="GO" id="GO:0005524">
    <property type="term" value="F:ATP binding"/>
    <property type="evidence" value="ECO:0007669"/>
    <property type="project" value="UniProtKB-KW"/>
</dbReference>
<dbReference type="InterPro" id="IPR003593">
    <property type="entry name" value="AAA+_ATPase"/>
</dbReference>
<reference evidence="6 7" key="1">
    <citation type="submission" date="2019-01" db="EMBL/GenBank/DDBJ databases">
        <title>Lactibacter flavus gen. nov., sp. nov., a novel bacterium of the family Propionibacteriaceae isolated from raw milk and dairy products.</title>
        <authorList>
            <person name="Huptas C."/>
            <person name="Wenning M."/>
            <person name="Breitenwieser F."/>
            <person name="Doll E."/>
            <person name="Von Neubeck M."/>
            <person name="Busse H.-J."/>
            <person name="Scherer S."/>
        </authorList>
    </citation>
    <scope>NUCLEOTIDE SEQUENCE [LARGE SCALE GENOMIC DNA]</scope>
    <source>
        <strain evidence="6 7">DSM 22130</strain>
    </source>
</reference>
<dbReference type="Proteomes" id="UP000291933">
    <property type="component" value="Unassembled WGS sequence"/>
</dbReference>
<organism evidence="6 7">
    <name type="scientific">Propioniciclava tarda</name>
    <dbReference type="NCBI Taxonomy" id="433330"/>
    <lineage>
        <taxon>Bacteria</taxon>
        <taxon>Bacillati</taxon>
        <taxon>Actinomycetota</taxon>
        <taxon>Actinomycetes</taxon>
        <taxon>Propionibacteriales</taxon>
        <taxon>Propionibacteriaceae</taxon>
        <taxon>Propioniciclava</taxon>
    </lineage>
</organism>
<dbReference type="InterPro" id="IPR027417">
    <property type="entry name" value="P-loop_NTPase"/>
</dbReference>
<keyword evidence="3 6" id="KW-0067">ATP-binding</keyword>
<dbReference type="CDD" id="cd03255">
    <property type="entry name" value="ABC_MJ0796_LolCDE_FtsE"/>
    <property type="match status" value="1"/>
</dbReference>
<dbReference type="InterPro" id="IPR015854">
    <property type="entry name" value="ABC_transpr_LolD-like"/>
</dbReference>
<evidence type="ECO:0000256" key="4">
    <source>
        <dbReference type="SAM" id="MobiDB-lite"/>
    </source>
</evidence>
<keyword evidence="7" id="KW-1185">Reference proteome</keyword>
<proteinExistence type="predicted"/>
<dbReference type="InterPro" id="IPR017871">
    <property type="entry name" value="ABC_transporter-like_CS"/>
</dbReference>
<evidence type="ECO:0000313" key="6">
    <source>
        <dbReference type="EMBL" id="TBT96282.1"/>
    </source>
</evidence>
<dbReference type="GO" id="GO:0016887">
    <property type="term" value="F:ATP hydrolysis activity"/>
    <property type="evidence" value="ECO:0007669"/>
    <property type="project" value="InterPro"/>
</dbReference>
<dbReference type="SUPFAM" id="SSF52540">
    <property type="entry name" value="P-loop containing nucleoside triphosphate hydrolases"/>
    <property type="match status" value="1"/>
</dbReference>
<protein>
    <submittedName>
        <fullName evidence="6">ABC transporter ATP-binding protein</fullName>
    </submittedName>
</protein>
<dbReference type="PROSITE" id="PS00211">
    <property type="entry name" value="ABC_TRANSPORTER_1"/>
    <property type="match status" value="1"/>
</dbReference>
<feature type="compositionally biased region" description="Polar residues" evidence="4">
    <location>
        <begin position="40"/>
        <end position="55"/>
    </location>
</feature>
<name>A0A4Q9KNX8_PROTD</name>
<evidence type="ECO:0000313" key="7">
    <source>
        <dbReference type="Proteomes" id="UP000291933"/>
    </source>
</evidence>
<feature type="region of interest" description="Disordered" evidence="4">
    <location>
        <begin position="1"/>
        <end position="55"/>
    </location>
</feature>